<dbReference type="Pfam" id="PF00564">
    <property type="entry name" value="PB1"/>
    <property type="match status" value="1"/>
</dbReference>
<feature type="compositionally biased region" description="Acidic residues" evidence="1">
    <location>
        <begin position="592"/>
        <end position="602"/>
    </location>
</feature>
<dbReference type="CDD" id="cd00160">
    <property type="entry name" value="RhoGEF"/>
    <property type="match status" value="1"/>
</dbReference>
<dbReference type="GO" id="GO:0030010">
    <property type="term" value="P:establishment of cell polarity"/>
    <property type="evidence" value="ECO:0007669"/>
    <property type="project" value="TreeGrafter"/>
</dbReference>
<dbReference type="Gene3D" id="1.20.900.10">
    <property type="entry name" value="Dbl homology (DH) domain"/>
    <property type="match status" value="1"/>
</dbReference>
<dbReference type="FunCoup" id="A0A067NTS7">
    <property type="interactions" value="61"/>
</dbReference>
<dbReference type="SMART" id="SM00233">
    <property type="entry name" value="PH"/>
    <property type="match status" value="1"/>
</dbReference>
<dbReference type="InterPro" id="IPR000219">
    <property type="entry name" value="DH_dom"/>
</dbReference>
<dbReference type="PROSITE" id="PS51745">
    <property type="entry name" value="PB1"/>
    <property type="match status" value="1"/>
</dbReference>
<evidence type="ECO:0008006" key="6">
    <source>
        <dbReference type="Google" id="ProtNLM"/>
    </source>
</evidence>
<gene>
    <name evidence="4" type="ORF">PLEOSDRAFT_1083618</name>
</gene>
<dbReference type="Pfam" id="PF00621">
    <property type="entry name" value="RhoGEF"/>
    <property type="match status" value="1"/>
</dbReference>
<dbReference type="InterPro" id="IPR001849">
    <property type="entry name" value="PH_domain"/>
</dbReference>
<dbReference type="PANTHER" id="PTHR47339">
    <property type="entry name" value="CELL DIVISION CONTROL PROTEIN 24"/>
    <property type="match status" value="1"/>
</dbReference>
<feature type="region of interest" description="Disordered" evidence="1">
    <location>
        <begin position="494"/>
        <end position="669"/>
    </location>
</feature>
<dbReference type="SMART" id="SM00325">
    <property type="entry name" value="RhoGEF"/>
    <property type="match status" value="1"/>
</dbReference>
<dbReference type="VEuPathDB" id="FungiDB:PLEOSDRAFT_1083618"/>
<dbReference type="Gene3D" id="3.10.20.90">
    <property type="entry name" value="Phosphatidylinositol 3-kinase Catalytic Subunit, Chain A, domain 1"/>
    <property type="match status" value="1"/>
</dbReference>
<feature type="region of interest" description="Disordered" evidence="1">
    <location>
        <begin position="675"/>
        <end position="694"/>
    </location>
</feature>
<reference evidence="5" key="1">
    <citation type="journal article" date="2014" name="Proc. Natl. Acad. Sci. U.S.A.">
        <title>Extensive sampling of basidiomycete genomes demonstrates inadequacy of the white-rot/brown-rot paradigm for wood decay fungi.</title>
        <authorList>
            <person name="Riley R."/>
            <person name="Salamov A.A."/>
            <person name="Brown D.W."/>
            <person name="Nagy L.G."/>
            <person name="Floudas D."/>
            <person name="Held B.W."/>
            <person name="Levasseur A."/>
            <person name="Lombard V."/>
            <person name="Morin E."/>
            <person name="Otillar R."/>
            <person name="Lindquist E.A."/>
            <person name="Sun H."/>
            <person name="LaButti K.M."/>
            <person name="Schmutz J."/>
            <person name="Jabbour D."/>
            <person name="Luo H."/>
            <person name="Baker S.E."/>
            <person name="Pisabarro A.G."/>
            <person name="Walton J.D."/>
            <person name="Blanchette R.A."/>
            <person name="Henrissat B."/>
            <person name="Martin F."/>
            <person name="Cullen D."/>
            <person name="Hibbett D.S."/>
            <person name="Grigoriev I.V."/>
        </authorList>
    </citation>
    <scope>NUCLEOTIDE SEQUENCE [LARGE SCALE GENOMIC DNA]</scope>
    <source>
        <strain evidence="5">PC15</strain>
    </source>
</reference>
<dbReference type="GO" id="GO:0000935">
    <property type="term" value="C:division septum"/>
    <property type="evidence" value="ECO:0007669"/>
    <property type="project" value="TreeGrafter"/>
</dbReference>
<feature type="domain" description="PB1" evidence="3">
    <location>
        <begin position="703"/>
        <end position="786"/>
    </location>
</feature>
<evidence type="ECO:0000256" key="1">
    <source>
        <dbReference type="SAM" id="MobiDB-lite"/>
    </source>
</evidence>
<feature type="domain" description="DH" evidence="2">
    <location>
        <begin position="141"/>
        <end position="311"/>
    </location>
</feature>
<dbReference type="GO" id="GO:0043332">
    <property type="term" value="C:mating projection tip"/>
    <property type="evidence" value="ECO:0007669"/>
    <property type="project" value="TreeGrafter"/>
</dbReference>
<evidence type="ECO:0000259" key="3">
    <source>
        <dbReference type="PROSITE" id="PS51745"/>
    </source>
</evidence>
<evidence type="ECO:0000259" key="2">
    <source>
        <dbReference type="PROSITE" id="PS50010"/>
    </source>
</evidence>
<sequence length="786" mass="88565">MASVAGRKKSIASTTGLQIDTPVANNTLLNKSASQTVSLYQKCSALRNNLMRIEGFSPFFTIAASSDSRRSTDPVAQVWDVLSLGITLCFLYNKVTFENHDPVPEHHFENWDNSEKANKRFVAWFIMRIKGMQLAGWEGCEEFTISDLRTRESTDGLVKKYSTALAQGNFMDLDTIYLLFPNLNKLLNFQRKFLIRLEGMAELPWPDQRWGQAFLDCEEEFIVYEPYCANYNSASELMMANEDTLSALNHLINVKGELAAFLIKPVQRICKYPLLLDSLIKAASPDDYPHYEELKEGSVAAKRITDKINEAQRRADNEQTVRSLQERVGDWKGHHLNNFGELLLDDIFVVTKSEVDREYHVFLFEKIILCCKEAQAPPPNSAKKVSKNNSILKKQPGTPGSSMAGLPGQPQRKNTPLLLKGRIFLNNVTKAVPTNPRNSVSSSIPPQYPLAVWWRGDDDLEYFTLRCRREDQMKQWESTINRLIREAAQRRASERGLSRIATNHHSYTSNSTNPAQSRQPSASFSHHVTTPSTGSQLSSYPNSALPAHPANGRLRRLSPYGDEMQQLNGYASGQTTPYPGGPQGYPPHEGFEFEPDEDEYEDYPPVNNYASSGRGTPLGTRRENAMSMPPERNGMSGFDRSRPQTEDSNGPNMGQWHPASAASQPSAYIPQSVPPPLPTQWDPRPTVTTTDSSIDRVGMRMPPVKIKVHFNEDIFVIQVSRHTEYDELVEKVGRKIRLCGPRRDDGPLRVKYKDEDGDMVSLGSTEDVQMAFEQYRPGGQVTLFVQ</sequence>
<feature type="region of interest" description="Disordered" evidence="1">
    <location>
        <begin position="377"/>
        <end position="412"/>
    </location>
</feature>
<dbReference type="CDD" id="cd13246">
    <property type="entry name" value="PH_Scd1"/>
    <property type="match status" value="1"/>
</dbReference>
<dbReference type="HOGENOM" id="CLU_007879_0_0_1"/>
<dbReference type="AlphaFoldDB" id="A0A067NTS7"/>
<protein>
    <recommendedName>
        <fullName evidence="6">DH domain-containing protein</fullName>
    </recommendedName>
</protein>
<dbReference type="GO" id="GO:0005634">
    <property type="term" value="C:nucleus"/>
    <property type="evidence" value="ECO:0007669"/>
    <property type="project" value="TreeGrafter"/>
</dbReference>
<proteinExistence type="predicted"/>
<dbReference type="GO" id="GO:0005085">
    <property type="term" value="F:guanyl-nucleotide exchange factor activity"/>
    <property type="evidence" value="ECO:0007669"/>
    <property type="project" value="InterPro"/>
</dbReference>
<dbReference type="InterPro" id="IPR000270">
    <property type="entry name" value="PB1_dom"/>
</dbReference>
<accession>A0A067NTS7</accession>
<dbReference type="InterPro" id="IPR035899">
    <property type="entry name" value="DBL_dom_sf"/>
</dbReference>
<dbReference type="InterPro" id="IPR011993">
    <property type="entry name" value="PH-like_dom_sf"/>
</dbReference>
<dbReference type="PANTHER" id="PTHR47339:SF1">
    <property type="entry name" value="CELL DIVISION CONTROL PROTEIN 24"/>
    <property type="match status" value="1"/>
</dbReference>
<organism evidence="4 5">
    <name type="scientific">Pleurotus ostreatus (strain PC15)</name>
    <name type="common">Oyster mushroom</name>
    <dbReference type="NCBI Taxonomy" id="1137138"/>
    <lineage>
        <taxon>Eukaryota</taxon>
        <taxon>Fungi</taxon>
        <taxon>Dikarya</taxon>
        <taxon>Basidiomycota</taxon>
        <taxon>Agaricomycotina</taxon>
        <taxon>Agaricomycetes</taxon>
        <taxon>Agaricomycetidae</taxon>
        <taxon>Agaricales</taxon>
        <taxon>Pleurotineae</taxon>
        <taxon>Pleurotaceae</taxon>
        <taxon>Pleurotus</taxon>
    </lineage>
</organism>
<dbReference type="InParanoid" id="A0A067NTS7"/>
<evidence type="ECO:0000313" key="5">
    <source>
        <dbReference type="Proteomes" id="UP000027073"/>
    </source>
</evidence>
<dbReference type="InterPro" id="IPR053793">
    <property type="entry name" value="PB1-like"/>
</dbReference>
<dbReference type="InterPro" id="IPR053026">
    <property type="entry name" value="CDC42_GEF"/>
</dbReference>
<feature type="compositionally biased region" description="Polar residues" evidence="1">
    <location>
        <begin position="500"/>
        <end position="542"/>
    </location>
</feature>
<dbReference type="SUPFAM" id="SSF50729">
    <property type="entry name" value="PH domain-like"/>
    <property type="match status" value="1"/>
</dbReference>
<dbReference type="EMBL" id="KL198008">
    <property type="protein sequence ID" value="KDQ27522.1"/>
    <property type="molecule type" value="Genomic_DNA"/>
</dbReference>
<dbReference type="GO" id="GO:0031106">
    <property type="term" value="P:septin ring organization"/>
    <property type="evidence" value="ECO:0007669"/>
    <property type="project" value="TreeGrafter"/>
</dbReference>
<dbReference type="InterPro" id="IPR033511">
    <property type="entry name" value="Cdc24/Scd1_PH_dom"/>
</dbReference>
<dbReference type="SUPFAM" id="SSF54277">
    <property type="entry name" value="CAD &amp; PB1 domains"/>
    <property type="match status" value="1"/>
</dbReference>
<dbReference type="CDD" id="cd05992">
    <property type="entry name" value="PB1"/>
    <property type="match status" value="1"/>
</dbReference>
<dbReference type="Proteomes" id="UP000027073">
    <property type="component" value="Unassembled WGS sequence"/>
</dbReference>
<dbReference type="SMART" id="SM00666">
    <property type="entry name" value="PB1"/>
    <property type="match status" value="1"/>
</dbReference>
<dbReference type="SUPFAM" id="SSF48065">
    <property type="entry name" value="DBL homology domain (DH-domain)"/>
    <property type="match status" value="1"/>
</dbReference>
<dbReference type="STRING" id="1137138.A0A067NTS7"/>
<dbReference type="OrthoDB" id="1594986at2759"/>
<dbReference type="Pfam" id="PF15411">
    <property type="entry name" value="PH_10"/>
    <property type="match status" value="1"/>
</dbReference>
<dbReference type="FunFam" id="2.30.29.30:FF:000365">
    <property type="entry name" value="Related to CDC24-GTP/GDP exchange factor for Cdc42p"/>
    <property type="match status" value="1"/>
</dbReference>
<evidence type="ECO:0000313" key="4">
    <source>
        <dbReference type="EMBL" id="KDQ27522.1"/>
    </source>
</evidence>
<dbReference type="Gene3D" id="2.30.29.30">
    <property type="entry name" value="Pleckstrin-homology domain (PH domain)/Phosphotyrosine-binding domain (PTB)"/>
    <property type="match status" value="1"/>
</dbReference>
<dbReference type="GO" id="GO:0005737">
    <property type="term" value="C:cytoplasm"/>
    <property type="evidence" value="ECO:0007669"/>
    <property type="project" value="TreeGrafter"/>
</dbReference>
<dbReference type="PROSITE" id="PS50010">
    <property type="entry name" value="DH_2"/>
    <property type="match status" value="1"/>
</dbReference>
<name>A0A067NTS7_PLEO1</name>